<gene>
    <name evidence="1" type="ORF">MarbSA_05340</name>
</gene>
<keyword evidence="2" id="KW-1185">Reference proteome</keyword>
<organism evidence="1 2">
    <name type="scientific">Methanobrevibacter arboriphilus</name>
    <dbReference type="NCBI Taxonomy" id="39441"/>
    <lineage>
        <taxon>Archaea</taxon>
        <taxon>Methanobacteriati</taxon>
        <taxon>Methanobacteriota</taxon>
        <taxon>Methanomada group</taxon>
        <taxon>Methanobacteria</taxon>
        <taxon>Methanobacteriales</taxon>
        <taxon>Methanobacteriaceae</taxon>
        <taxon>Methanobrevibacter</taxon>
    </lineage>
</organism>
<proteinExistence type="predicted"/>
<evidence type="ECO:0000313" key="2">
    <source>
        <dbReference type="Proteomes" id="UP000825015"/>
    </source>
</evidence>
<evidence type="ECO:0000313" key="1">
    <source>
        <dbReference type="EMBL" id="BBL61494.1"/>
    </source>
</evidence>
<dbReference type="EMBL" id="AP019779">
    <property type="protein sequence ID" value="BBL61494.1"/>
    <property type="molecule type" value="Genomic_DNA"/>
</dbReference>
<sequence length="61" mass="7294">MNIDYDLLRMNIEANSEVELNINELLISAEVYKDDFIRVRNKEVTMIFDEEYELVECYGEV</sequence>
<accession>A0ACA8R1V4</accession>
<dbReference type="Proteomes" id="UP000825015">
    <property type="component" value="Chromosome"/>
</dbReference>
<protein>
    <submittedName>
        <fullName evidence="1">Uncharacterized protein</fullName>
    </submittedName>
</protein>
<name>A0ACA8R1V4_METAZ</name>
<reference evidence="1" key="1">
    <citation type="submission" date="2019-06" db="EMBL/GenBank/DDBJ databases">
        <title>Complete genome sequence of Methanobrevibacter arboriphilus strain SA.</title>
        <authorList>
            <person name="Asakawa S."/>
        </authorList>
    </citation>
    <scope>NUCLEOTIDE SEQUENCE</scope>
    <source>
        <strain evidence="1">SA</strain>
    </source>
</reference>